<evidence type="ECO:0000313" key="3">
    <source>
        <dbReference type="Proteomes" id="UP001285441"/>
    </source>
</evidence>
<accession>A0AAE0P732</accession>
<dbReference type="EMBL" id="JAULSW010000001">
    <property type="protein sequence ID" value="KAK3394556.1"/>
    <property type="molecule type" value="Genomic_DNA"/>
</dbReference>
<keyword evidence="3" id="KW-1185">Reference proteome</keyword>
<feature type="region of interest" description="Disordered" evidence="1">
    <location>
        <begin position="1"/>
        <end position="21"/>
    </location>
</feature>
<reference evidence="2" key="2">
    <citation type="submission" date="2023-06" db="EMBL/GenBank/DDBJ databases">
        <authorList>
            <consortium name="Lawrence Berkeley National Laboratory"/>
            <person name="Haridas S."/>
            <person name="Hensen N."/>
            <person name="Bonometti L."/>
            <person name="Westerberg I."/>
            <person name="Brannstrom I.O."/>
            <person name="Guillou S."/>
            <person name="Cros-Aarteil S."/>
            <person name="Calhoun S."/>
            <person name="Kuo A."/>
            <person name="Mondo S."/>
            <person name="Pangilinan J."/>
            <person name="Riley R."/>
            <person name="LaButti K."/>
            <person name="Andreopoulos B."/>
            <person name="Lipzen A."/>
            <person name="Chen C."/>
            <person name="Yanf M."/>
            <person name="Daum C."/>
            <person name="Ng V."/>
            <person name="Clum A."/>
            <person name="Steindorff A."/>
            <person name="Ohm R."/>
            <person name="Martin F."/>
            <person name="Silar P."/>
            <person name="Natvig D."/>
            <person name="Lalanne C."/>
            <person name="Gautier V."/>
            <person name="Ament-velasquez S.L."/>
            <person name="Kruys A."/>
            <person name="Hutchinson M.I."/>
            <person name="Powell A.J."/>
            <person name="Barry K."/>
            <person name="Miller A.N."/>
            <person name="Grigoriev I.V."/>
            <person name="Debuchy R."/>
            <person name="Gladieux P."/>
            <person name="Thoren M.H."/>
            <person name="Johannesson H."/>
        </authorList>
    </citation>
    <scope>NUCLEOTIDE SEQUENCE</scope>
    <source>
        <strain evidence="2">CBS 232.78</strain>
    </source>
</reference>
<sequence>MLQKGKYRPGTSPSSPSSTLDPGHIHILPTLTWLHWRLFAAHYHLLSFFFFFGQFTLHPDHLRQTSPVSPRARSPCRAARSTSPHRVQRRPAHNAVHDPVGPMTKWGRALLSRSRTMAAAAVPIFLVFLCKVPPDAQVKCKGKAPFASAGQDRKHYIMPAMPTQHHELRNLRLCRPQTLQRCLPV</sequence>
<gene>
    <name evidence="2" type="ORF">B0H63DRAFT_49783</name>
</gene>
<dbReference type="AlphaFoldDB" id="A0AAE0P732"/>
<comment type="caution">
    <text evidence="2">The sequence shown here is derived from an EMBL/GenBank/DDBJ whole genome shotgun (WGS) entry which is preliminary data.</text>
</comment>
<evidence type="ECO:0000256" key="1">
    <source>
        <dbReference type="SAM" id="MobiDB-lite"/>
    </source>
</evidence>
<feature type="region of interest" description="Disordered" evidence="1">
    <location>
        <begin position="63"/>
        <end position="99"/>
    </location>
</feature>
<feature type="compositionally biased region" description="Low complexity" evidence="1">
    <location>
        <begin position="66"/>
        <end position="84"/>
    </location>
</feature>
<organism evidence="2 3">
    <name type="scientific">Podospora didyma</name>
    <dbReference type="NCBI Taxonomy" id="330526"/>
    <lineage>
        <taxon>Eukaryota</taxon>
        <taxon>Fungi</taxon>
        <taxon>Dikarya</taxon>
        <taxon>Ascomycota</taxon>
        <taxon>Pezizomycotina</taxon>
        <taxon>Sordariomycetes</taxon>
        <taxon>Sordariomycetidae</taxon>
        <taxon>Sordariales</taxon>
        <taxon>Podosporaceae</taxon>
        <taxon>Podospora</taxon>
    </lineage>
</organism>
<protein>
    <submittedName>
        <fullName evidence="2">Uncharacterized protein</fullName>
    </submittedName>
</protein>
<evidence type="ECO:0000313" key="2">
    <source>
        <dbReference type="EMBL" id="KAK3394556.1"/>
    </source>
</evidence>
<proteinExistence type="predicted"/>
<name>A0AAE0P732_9PEZI</name>
<dbReference type="Proteomes" id="UP001285441">
    <property type="component" value="Unassembled WGS sequence"/>
</dbReference>
<reference evidence="2" key="1">
    <citation type="journal article" date="2023" name="Mol. Phylogenet. Evol.">
        <title>Genome-scale phylogeny and comparative genomics of the fungal order Sordariales.</title>
        <authorList>
            <person name="Hensen N."/>
            <person name="Bonometti L."/>
            <person name="Westerberg I."/>
            <person name="Brannstrom I.O."/>
            <person name="Guillou S."/>
            <person name="Cros-Aarteil S."/>
            <person name="Calhoun S."/>
            <person name="Haridas S."/>
            <person name="Kuo A."/>
            <person name="Mondo S."/>
            <person name="Pangilinan J."/>
            <person name="Riley R."/>
            <person name="LaButti K."/>
            <person name="Andreopoulos B."/>
            <person name="Lipzen A."/>
            <person name="Chen C."/>
            <person name="Yan M."/>
            <person name="Daum C."/>
            <person name="Ng V."/>
            <person name="Clum A."/>
            <person name="Steindorff A."/>
            <person name="Ohm R.A."/>
            <person name="Martin F."/>
            <person name="Silar P."/>
            <person name="Natvig D.O."/>
            <person name="Lalanne C."/>
            <person name="Gautier V."/>
            <person name="Ament-Velasquez S.L."/>
            <person name="Kruys A."/>
            <person name="Hutchinson M.I."/>
            <person name="Powell A.J."/>
            <person name="Barry K."/>
            <person name="Miller A.N."/>
            <person name="Grigoriev I.V."/>
            <person name="Debuchy R."/>
            <person name="Gladieux P."/>
            <person name="Hiltunen Thoren M."/>
            <person name="Johannesson H."/>
        </authorList>
    </citation>
    <scope>NUCLEOTIDE SEQUENCE</scope>
    <source>
        <strain evidence="2">CBS 232.78</strain>
    </source>
</reference>